<dbReference type="Proteomes" id="UP000799757">
    <property type="component" value="Unassembled WGS sequence"/>
</dbReference>
<sequence length="469" mass="53630">MVDSIPSIWPHSALPFFISLLAGNRSIALLQQDLIAEAAGHRIPIPHYTNWLSEFPILLKLHCIEVVPFLSSSYISLHDTAIHPIFSSLLWDRTGVQEFIDPSHDAMRPAIALATKWITSDLFLGWWIRVLYGTFETDKESGKLYLAASPKEHDFPQAKADLEKAFAQLAENLRYYWKPEDENTAATSRNPWMALWGLDNQRWDAEADAHINEFAPCINLPTIFLYHLLSPRGARQASTCSNLRLQFHIAKTLVHELAHAFHMFVHRDKCEPYIFLEDWIPEAGFSWEQFVFGCDVTAFPFKLEGIGAVCAMEFEHMHAFPGICVPLAMRWVEKWFLNETWNSAPDIEFCNPITAEKLLKRYQGLIYADRFLPSANLWSRVLYQNQKPVGIQSLAIPGAPPPMGMRFNAMANLGMIPHRWNIQEWFDQVREKDIEAAVASGFDRDSFVKGRSKVYQAQCYDNDGIGPKC</sequence>
<organism evidence="1 2">
    <name type="scientific">Melanomma pulvis-pyrius CBS 109.77</name>
    <dbReference type="NCBI Taxonomy" id="1314802"/>
    <lineage>
        <taxon>Eukaryota</taxon>
        <taxon>Fungi</taxon>
        <taxon>Dikarya</taxon>
        <taxon>Ascomycota</taxon>
        <taxon>Pezizomycotina</taxon>
        <taxon>Dothideomycetes</taxon>
        <taxon>Pleosporomycetidae</taxon>
        <taxon>Pleosporales</taxon>
        <taxon>Melanommataceae</taxon>
        <taxon>Melanomma</taxon>
    </lineage>
</organism>
<evidence type="ECO:0000313" key="1">
    <source>
        <dbReference type="EMBL" id="KAF2786370.1"/>
    </source>
</evidence>
<keyword evidence="2" id="KW-1185">Reference proteome</keyword>
<dbReference type="OrthoDB" id="3786030at2759"/>
<evidence type="ECO:0000313" key="2">
    <source>
        <dbReference type="Proteomes" id="UP000799757"/>
    </source>
</evidence>
<accession>A0A6A6WQK1</accession>
<protein>
    <submittedName>
        <fullName evidence="1">Uncharacterized protein</fullName>
    </submittedName>
</protein>
<gene>
    <name evidence="1" type="ORF">K505DRAFT_343863</name>
</gene>
<dbReference type="AlphaFoldDB" id="A0A6A6WQK1"/>
<proteinExistence type="predicted"/>
<dbReference type="EMBL" id="MU002480">
    <property type="protein sequence ID" value="KAF2786370.1"/>
    <property type="molecule type" value="Genomic_DNA"/>
</dbReference>
<reference evidence="1" key="1">
    <citation type="journal article" date="2020" name="Stud. Mycol.">
        <title>101 Dothideomycetes genomes: a test case for predicting lifestyles and emergence of pathogens.</title>
        <authorList>
            <person name="Haridas S."/>
            <person name="Albert R."/>
            <person name="Binder M."/>
            <person name="Bloem J."/>
            <person name="Labutti K."/>
            <person name="Salamov A."/>
            <person name="Andreopoulos B."/>
            <person name="Baker S."/>
            <person name="Barry K."/>
            <person name="Bills G."/>
            <person name="Bluhm B."/>
            <person name="Cannon C."/>
            <person name="Castanera R."/>
            <person name="Culley D."/>
            <person name="Daum C."/>
            <person name="Ezra D."/>
            <person name="Gonzalez J."/>
            <person name="Henrissat B."/>
            <person name="Kuo A."/>
            <person name="Liang C."/>
            <person name="Lipzen A."/>
            <person name="Lutzoni F."/>
            <person name="Magnuson J."/>
            <person name="Mondo S."/>
            <person name="Nolan M."/>
            <person name="Ohm R."/>
            <person name="Pangilinan J."/>
            <person name="Park H.-J."/>
            <person name="Ramirez L."/>
            <person name="Alfaro M."/>
            <person name="Sun H."/>
            <person name="Tritt A."/>
            <person name="Yoshinaga Y."/>
            <person name="Zwiers L.-H."/>
            <person name="Turgeon B."/>
            <person name="Goodwin S."/>
            <person name="Spatafora J."/>
            <person name="Crous P."/>
            <person name="Grigoriev I."/>
        </authorList>
    </citation>
    <scope>NUCLEOTIDE SEQUENCE</scope>
    <source>
        <strain evidence="1">CBS 109.77</strain>
    </source>
</reference>
<name>A0A6A6WQK1_9PLEO</name>